<keyword evidence="1" id="KW-0472">Membrane</keyword>
<feature type="transmembrane region" description="Helical" evidence="1">
    <location>
        <begin position="12"/>
        <end position="33"/>
    </location>
</feature>
<proteinExistence type="predicted"/>
<comment type="caution">
    <text evidence="2">The sequence shown here is derived from an EMBL/GenBank/DDBJ whole genome shotgun (WGS) entry which is preliminary data.</text>
</comment>
<protein>
    <submittedName>
        <fullName evidence="2">Uncharacterized protein</fullName>
    </submittedName>
</protein>
<name>A0A1F5XGE1_9BACT</name>
<organism evidence="2 3">
    <name type="scientific">Candidatus Giovannonibacteria bacterium RIFCSPLOWO2_01_FULL_46_32</name>
    <dbReference type="NCBI Taxonomy" id="1798353"/>
    <lineage>
        <taxon>Bacteria</taxon>
        <taxon>Candidatus Giovannoniibacteriota</taxon>
    </lineage>
</organism>
<gene>
    <name evidence="2" type="ORF">A3B19_00985</name>
</gene>
<dbReference type="AlphaFoldDB" id="A0A1F5XGE1"/>
<reference evidence="2 3" key="1">
    <citation type="journal article" date="2016" name="Nat. Commun.">
        <title>Thousands of microbial genomes shed light on interconnected biogeochemical processes in an aquifer system.</title>
        <authorList>
            <person name="Anantharaman K."/>
            <person name="Brown C.T."/>
            <person name="Hug L.A."/>
            <person name="Sharon I."/>
            <person name="Castelle C.J."/>
            <person name="Probst A.J."/>
            <person name="Thomas B.C."/>
            <person name="Singh A."/>
            <person name="Wilkins M.J."/>
            <person name="Karaoz U."/>
            <person name="Brodie E.L."/>
            <person name="Williams K.H."/>
            <person name="Hubbard S.S."/>
            <person name="Banfield J.F."/>
        </authorList>
    </citation>
    <scope>NUCLEOTIDE SEQUENCE [LARGE SCALE GENOMIC DNA]</scope>
</reference>
<evidence type="ECO:0000313" key="2">
    <source>
        <dbReference type="EMBL" id="OGF86993.1"/>
    </source>
</evidence>
<dbReference type="EMBL" id="MFIF01000009">
    <property type="protein sequence ID" value="OGF86993.1"/>
    <property type="molecule type" value="Genomic_DNA"/>
</dbReference>
<keyword evidence="1" id="KW-0812">Transmembrane</keyword>
<evidence type="ECO:0000256" key="1">
    <source>
        <dbReference type="SAM" id="Phobius"/>
    </source>
</evidence>
<keyword evidence="1" id="KW-1133">Transmembrane helix</keyword>
<evidence type="ECO:0000313" key="3">
    <source>
        <dbReference type="Proteomes" id="UP000177346"/>
    </source>
</evidence>
<sequence>MPIFSWGVRRQLGVFAVFAAIILLVVGWLIYYFRPEPTCFDNKQNQDEEGIDCGGAEARCAPCSEKIRDIAILWTRFFPIREGVYDAAALLENGNQFLKTEKFVYAIKLYDASSVLISIREGTTFIQPGEKFLVFEPNIAAQNRSPKTAVLEMRSVSWETGEPDPLKIDVLRKDIFLADPSSPRLEARVKNQSTSVYRNIEAVALLLGSRDIVLGVSKTKIDRLDIGEERAAVFTWPTAISGVEMADVFLRQIP</sequence>
<dbReference type="Proteomes" id="UP000177346">
    <property type="component" value="Unassembled WGS sequence"/>
</dbReference>
<accession>A0A1F5XGE1</accession>